<name>A6DTJ9_9BACT</name>
<keyword evidence="3" id="KW-1185">Reference proteome</keyword>
<evidence type="ECO:0008006" key="4">
    <source>
        <dbReference type="Google" id="ProtNLM"/>
    </source>
</evidence>
<organism evidence="2 3">
    <name type="scientific">Lentisphaera araneosa HTCC2155</name>
    <dbReference type="NCBI Taxonomy" id="313628"/>
    <lineage>
        <taxon>Bacteria</taxon>
        <taxon>Pseudomonadati</taxon>
        <taxon>Lentisphaerota</taxon>
        <taxon>Lentisphaeria</taxon>
        <taxon>Lentisphaerales</taxon>
        <taxon>Lentisphaeraceae</taxon>
        <taxon>Lentisphaera</taxon>
    </lineage>
</organism>
<keyword evidence="1" id="KW-0812">Transmembrane</keyword>
<reference evidence="2 3" key="1">
    <citation type="journal article" date="2010" name="J. Bacteriol.">
        <title>Genome sequence of Lentisphaera araneosa HTCC2155T, the type species of the order Lentisphaerales in the phylum Lentisphaerae.</title>
        <authorList>
            <person name="Thrash J.C."/>
            <person name="Cho J.C."/>
            <person name="Vergin K.L."/>
            <person name="Morris R.M."/>
            <person name="Giovannoni S.J."/>
        </authorList>
    </citation>
    <scope>NUCLEOTIDE SEQUENCE [LARGE SCALE GENOMIC DNA]</scope>
    <source>
        <strain evidence="2 3">HTCC2155</strain>
    </source>
</reference>
<evidence type="ECO:0000313" key="3">
    <source>
        <dbReference type="Proteomes" id="UP000004947"/>
    </source>
</evidence>
<feature type="transmembrane region" description="Helical" evidence="1">
    <location>
        <begin position="12"/>
        <end position="29"/>
    </location>
</feature>
<dbReference type="Pfam" id="PF13781">
    <property type="entry name" value="DoxX_3"/>
    <property type="match status" value="1"/>
</dbReference>
<keyword evidence="1" id="KW-0472">Membrane</keyword>
<dbReference type="OrthoDB" id="6199084at2"/>
<dbReference type="EMBL" id="ABCK01000038">
    <property type="protein sequence ID" value="EDM25038.1"/>
    <property type="molecule type" value="Genomic_DNA"/>
</dbReference>
<comment type="caution">
    <text evidence="2">The sequence shown here is derived from an EMBL/GenBank/DDBJ whole genome shotgun (WGS) entry which is preliminary data.</text>
</comment>
<accession>A6DTJ9</accession>
<gene>
    <name evidence="2" type="ORF">LNTAR_01792</name>
</gene>
<feature type="transmembrane region" description="Helical" evidence="1">
    <location>
        <begin position="100"/>
        <end position="118"/>
    </location>
</feature>
<dbReference type="InterPro" id="IPR025695">
    <property type="entry name" value="DoxX-like"/>
</dbReference>
<proteinExistence type="predicted"/>
<protein>
    <recommendedName>
        <fullName evidence="4">DoxX</fullName>
    </recommendedName>
</protein>
<keyword evidence="1" id="KW-1133">Transmembrane helix</keyword>
<dbReference type="RefSeq" id="WP_007281147.1">
    <property type="nucleotide sequence ID" value="NZ_ABCK01000038.1"/>
</dbReference>
<dbReference type="AlphaFoldDB" id="A6DTJ9"/>
<evidence type="ECO:0000256" key="1">
    <source>
        <dbReference type="SAM" id="Phobius"/>
    </source>
</evidence>
<evidence type="ECO:0000313" key="2">
    <source>
        <dbReference type="EMBL" id="EDM25038.1"/>
    </source>
</evidence>
<dbReference type="Proteomes" id="UP000004947">
    <property type="component" value="Unassembled WGS sequence"/>
</dbReference>
<feature type="transmembrane region" description="Helical" evidence="1">
    <location>
        <begin position="49"/>
        <end position="67"/>
    </location>
</feature>
<feature type="transmembrane region" description="Helical" evidence="1">
    <location>
        <begin position="74"/>
        <end position="94"/>
    </location>
</feature>
<sequence>MQKLSNKMISRYSLALIFFYHGLVPKLLFKSEQEVLMNNTFMPFMEKDFALVSSGIAEVLYAFLLVIFASNKKLLYPAMAFSLLATIAIFIQLPQLMTHAFNPFSINLAVFSLALINLKCLNEERGS</sequence>